<evidence type="ECO:0000313" key="11">
    <source>
        <dbReference type="Proteomes" id="UP000289856"/>
    </source>
</evidence>
<evidence type="ECO:0000256" key="2">
    <source>
        <dbReference type="ARBA" id="ARBA00006683"/>
    </source>
</evidence>
<reference evidence="10 11" key="1">
    <citation type="submission" date="2019-01" db="EMBL/GenBank/DDBJ databases">
        <title>Complete genome sequence of Cohnella hallensis HS21 isolated from Korean fir (Abies koreana) rhizospheric soil.</title>
        <authorList>
            <person name="Jiang L."/>
            <person name="Kang S.W."/>
            <person name="Kim S."/>
            <person name="Jung J."/>
            <person name="Kim C.Y."/>
            <person name="Kim D.H."/>
            <person name="Kim S.W."/>
            <person name="Lee J."/>
        </authorList>
    </citation>
    <scope>NUCLEOTIDE SEQUENCE [LARGE SCALE GENOMIC DNA]</scope>
    <source>
        <strain evidence="10 11">HS21</strain>
    </source>
</reference>
<protein>
    <recommendedName>
        <fullName evidence="9">Polysaccharide chain length determinant N-terminal domain-containing protein</fullName>
    </recommendedName>
</protein>
<feature type="region of interest" description="Disordered" evidence="7">
    <location>
        <begin position="229"/>
        <end position="251"/>
    </location>
</feature>
<dbReference type="GO" id="GO:0004713">
    <property type="term" value="F:protein tyrosine kinase activity"/>
    <property type="evidence" value="ECO:0007669"/>
    <property type="project" value="TreeGrafter"/>
</dbReference>
<evidence type="ECO:0000256" key="3">
    <source>
        <dbReference type="ARBA" id="ARBA00022475"/>
    </source>
</evidence>
<feature type="transmembrane region" description="Helical" evidence="8">
    <location>
        <begin position="18"/>
        <end position="36"/>
    </location>
</feature>
<evidence type="ECO:0000256" key="6">
    <source>
        <dbReference type="ARBA" id="ARBA00023136"/>
    </source>
</evidence>
<dbReference type="PANTHER" id="PTHR32309">
    <property type="entry name" value="TYROSINE-PROTEIN KINASE"/>
    <property type="match status" value="1"/>
</dbReference>
<dbReference type="OrthoDB" id="2360475at2"/>
<dbReference type="GO" id="GO:0005886">
    <property type="term" value="C:plasma membrane"/>
    <property type="evidence" value="ECO:0007669"/>
    <property type="project" value="UniProtKB-SubCell"/>
</dbReference>
<keyword evidence="5 8" id="KW-1133">Transmembrane helix</keyword>
<accession>A0A3T1D208</accession>
<name>A0A3T1D208_9BACL</name>
<evidence type="ECO:0000313" key="10">
    <source>
        <dbReference type="EMBL" id="BBI32088.1"/>
    </source>
</evidence>
<dbReference type="Pfam" id="PF02706">
    <property type="entry name" value="Wzz"/>
    <property type="match status" value="1"/>
</dbReference>
<dbReference type="EMBL" id="AP019400">
    <property type="protein sequence ID" value="BBI32088.1"/>
    <property type="molecule type" value="Genomic_DNA"/>
</dbReference>
<evidence type="ECO:0000259" key="9">
    <source>
        <dbReference type="Pfam" id="PF02706"/>
    </source>
</evidence>
<feature type="domain" description="Polysaccharide chain length determinant N-terminal" evidence="9">
    <location>
        <begin position="4"/>
        <end position="92"/>
    </location>
</feature>
<sequence length="251" mass="27422">MNVELDLKQVMTVLRKKWWLVALITILGTLAVGIYSTQFVKPVYKASTKLIVNSGSEIGGFKLDLNLINSNISLISTYKEIIRTPAIMDIVAEHPELGTTSDELISKIGFNSVNGTQVVTLSYADQNYKKAAKIVNEVSAVFQQEIPKIMKVDNVYLLNEADVNKQPVPFKPNSKFQVAVGFVLFLLCGIGTVLLLDFFDDTLKNAADVTAVLELPTLVAIPTIRTPKEQAGSGLSKNKKKAGETYGVTAN</sequence>
<evidence type="ECO:0000256" key="7">
    <source>
        <dbReference type="SAM" id="MobiDB-lite"/>
    </source>
</evidence>
<dbReference type="PANTHER" id="PTHR32309:SF13">
    <property type="entry name" value="FERRIC ENTEROBACTIN TRANSPORT PROTEIN FEPE"/>
    <property type="match status" value="1"/>
</dbReference>
<feature type="transmembrane region" description="Helical" evidence="8">
    <location>
        <begin position="176"/>
        <end position="196"/>
    </location>
</feature>
<comment type="subcellular location">
    <subcellularLocation>
        <location evidence="1">Cell membrane</location>
        <topology evidence="1">Multi-pass membrane protein</topology>
    </subcellularLocation>
</comment>
<comment type="similarity">
    <text evidence="2">Belongs to the CpsC/CapA family.</text>
</comment>
<dbReference type="InterPro" id="IPR003856">
    <property type="entry name" value="LPS_length_determ_N"/>
</dbReference>
<evidence type="ECO:0000256" key="5">
    <source>
        <dbReference type="ARBA" id="ARBA00022989"/>
    </source>
</evidence>
<keyword evidence="6 8" id="KW-0472">Membrane</keyword>
<organism evidence="10 11">
    <name type="scientific">Cohnella abietis</name>
    <dbReference type="NCBI Taxonomy" id="2507935"/>
    <lineage>
        <taxon>Bacteria</taxon>
        <taxon>Bacillati</taxon>
        <taxon>Bacillota</taxon>
        <taxon>Bacilli</taxon>
        <taxon>Bacillales</taxon>
        <taxon>Paenibacillaceae</taxon>
        <taxon>Cohnella</taxon>
    </lineage>
</organism>
<dbReference type="RefSeq" id="WP_130606375.1">
    <property type="nucleotide sequence ID" value="NZ_AP019400.1"/>
</dbReference>
<evidence type="ECO:0000256" key="1">
    <source>
        <dbReference type="ARBA" id="ARBA00004651"/>
    </source>
</evidence>
<gene>
    <name evidence="10" type="ORF">KCTCHS21_14870</name>
</gene>
<keyword evidence="11" id="KW-1185">Reference proteome</keyword>
<dbReference type="KEGG" id="cohn:KCTCHS21_14870"/>
<proteinExistence type="inferred from homology"/>
<dbReference type="AlphaFoldDB" id="A0A3T1D208"/>
<dbReference type="InterPro" id="IPR050445">
    <property type="entry name" value="Bact_polysacc_biosynth/exp"/>
</dbReference>
<evidence type="ECO:0000256" key="4">
    <source>
        <dbReference type="ARBA" id="ARBA00022692"/>
    </source>
</evidence>
<dbReference type="Proteomes" id="UP000289856">
    <property type="component" value="Chromosome"/>
</dbReference>
<keyword evidence="4 8" id="KW-0812">Transmembrane</keyword>
<keyword evidence="3" id="KW-1003">Cell membrane</keyword>
<evidence type="ECO:0000256" key="8">
    <source>
        <dbReference type="SAM" id="Phobius"/>
    </source>
</evidence>